<protein>
    <recommendedName>
        <fullName evidence="1">DUF6950 domain-containing protein</fullName>
    </recommendedName>
</protein>
<organism evidence="2 3">
    <name type="scientific">Labrys neptuniae</name>
    <dbReference type="NCBI Taxonomy" id="376174"/>
    <lineage>
        <taxon>Bacteria</taxon>
        <taxon>Pseudomonadati</taxon>
        <taxon>Pseudomonadota</taxon>
        <taxon>Alphaproteobacteria</taxon>
        <taxon>Hyphomicrobiales</taxon>
        <taxon>Xanthobacteraceae</taxon>
        <taxon>Labrys</taxon>
    </lineage>
</organism>
<dbReference type="Pfam" id="PF22262">
    <property type="entry name" value="DUF6950"/>
    <property type="match status" value="1"/>
</dbReference>
<reference evidence="2 3" key="1">
    <citation type="submission" date="2024-09" db="EMBL/GenBank/DDBJ databases">
        <title>Description of Labrys sedimenti sp. nov., isolated from a diclofenac-degrading enrichment culture, and genome-based reclassification of Labrys portucalensis as a later heterotypic synonym of Labrys neptuniae.</title>
        <authorList>
            <person name="Tancsics A."/>
            <person name="Csepanyi A."/>
        </authorList>
    </citation>
    <scope>NUCLEOTIDE SEQUENCE [LARGE SCALE GENOMIC DNA]</scope>
    <source>
        <strain evidence="2 3">LMG 23412</strain>
    </source>
</reference>
<evidence type="ECO:0000313" key="2">
    <source>
        <dbReference type="EMBL" id="MFC2248547.1"/>
    </source>
</evidence>
<accession>A0ABV6Z8Q3</accession>
<dbReference type="EMBL" id="JBHGPK010000001">
    <property type="protein sequence ID" value="MFC2248547.1"/>
    <property type="molecule type" value="Genomic_DNA"/>
</dbReference>
<dbReference type="Proteomes" id="UP001595190">
    <property type="component" value="Unassembled WGS sequence"/>
</dbReference>
<evidence type="ECO:0000259" key="1">
    <source>
        <dbReference type="Pfam" id="PF22262"/>
    </source>
</evidence>
<feature type="domain" description="DUF6950" evidence="1">
    <location>
        <begin position="3"/>
        <end position="134"/>
    </location>
</feature>
<name>A0ABV6Z8Q3_9HYPH</name>
<sequence>MIRLEGWESALYAALAPHMAAPFAWGVSDCFLMAMDAMRAVTGEDPYGEHRGRYKTAAGAMKRIRGKGFRDLEGAMDAICERVIPAMAQRGDIVSLMADDGIALGVVVGDGILCKAPAGIQINPLWTALHAWRVG</sequence>
<gene>
    <name evidence="2" type="ORF">ACETRX_02865</name>
</gene>
<dbReference type="RefSeq" id="WP_394308420.1">
    <property type="nucleotide sequence ID" value="NZ_JBHGPK010000001.1"/>
</dbReference>
<proteinExistence type="predicted"/>
<evidence type="ECO:0000313" key="3">
    <source>
        <dbReference type="Proteomes" id="UP001595190"/>
    </source>
</evidence>
<comment type="caution">
    <text evidence="2">The sequence shown here is derived from an EMBL/GenBank/DDBJ whole genome shotgun (WGS) entry which is preliminary data.</text>
</comment>
<dbReference type="InterPro" id="IPR053802">
    <property type="entry name" value="DUF6950"/>
</dbReference>